<protein>
    <recommendedName>
        <fullName evidence="2">WH2 domain-containing protein</fullName>
    </recommendedName>
</protein>
<dbReference type="Proteomes" id="UP000075901">
    <property type="component" value="Unassembled WGS sequence"/>
</dbReference>
<reference evidence="4" key="1">
    <citation type="submission" date="2013-09" db="EMBL/GenBank/DDBJ databases">
        <title>The Genome Sequence of Anopheles maculatus species B.</title>
        <authorList>
            <consortium name="The Broad Institute Genomics Platform"/>
            <person name="Neafsey D.E."/>
            <person name="Besansky N."/>
            <person name="Howell P."/>
            <person name="Walton C."/>
            <person name="Young S.K."/>
            <person name="Zeng Q."/>
            <person name="Gargeya S."/>
            <person name="Fitzgerald M."/>
            <person name="Haas B."/>
            <person name="Abouelleil A."/>
            <person name="Allen A.W."/>
            <person name="Alvarado L."/>
            <person name="Arachchi H.M."/>
            <person name="Berlin A.M."/>
            <person name="Chapman S.B."/>
            <person name="Gainer-Dewar J."/>
            <person name="Goldberg J."/>
            <person name="Griggs A."/>
            <person name="Gujja S."/>
            <person name="Hansen M."/>
            <person name="Howarth C."/>
            <person name="Imamovic A."/>
            <person name="Ireland A."/>
            <person name="Larimer J."/>
            <person name="McCowan C."/>
            <person name="Murphy C."/>
            <person name="Pearson M."/>
            <person name="Poon T.W."/>
            <person name="Priest M."/>
            <person name="Roberts A."/>
            <person name="Saif S."/>
            <person name="Shea T."/>
            <person name="Sisk P."/>
            <person name="Sykes S."/>
            <person name="Wortman J."/>
            <person name="Nusbaum C."/>
            <person name="Birren B."/>
        </authorList>
    </citation>
    <scope>NUCLEOTIDE SEQUENCE [LARGE SCALE GENOMIC DNA]</scope>
    <source>
        <strain evidence="4">maculatus3</strain>
    </source>
</reference>
<dbReference type="EnsemblMetazoa" id="AMAM004444-RA">
    <property type="protein sequence ID" value="AMAM004444-PA"/>
    <property type="gene ID" value="AMAM004444"/>
</dbReference>
<sequence>MTPPPPPPPPAPGASPPIAPALPSIVAPGTAMMGPSSKAISNGGGSPMIADHNDQLMAAIRNGISLKPAKTNDRSTPAFIKQSNGVLDDNEDTTSSVGCDKSTSIDEMKDALQAELRNTLKRKIKKQDLEEGDCRKNDEIERSIEHTRNEVQLKLNGPSPTPDTPKVDNPLKTIVDMVDKERGVVATPIKQPSPLMAQKKTASVPSTPTITPVVNGTSTLRKVSASQYPMQNVTTTVIQINPSTRNNSTPVVNSAAPITKTVIVPVNATPVFSTNTAKGTNGAVGMKSPTPSVPPVGKLISNGSSITDSPKGAPVSASVPSKVNASQTVPSVKATPNTVSIGSFGDSLRSNTTTSSVLRNGNHAKFEPLTIDTTSNGGSTNGTSSPTTPKELLSPEVKSGAASIRPSQIRTLTKAGSVVSHTDILDTSKPITKLPVTLIEPAPVLTAAAAVSPPPKVATSNAPLPTPPAKERTPLFEKANKDQPKSPLNRWTDSGSVSGGTARKLLLTHGRPNFTVKRSNSRQGFDVDEADARGESVKPVFRILTDLEKMEQQDDSNHRSGQAGGKVVTSAPHQQPYVSFARDLSNAPNNHPDVIVVTKPSTSTSAPKDPFLTNLKDIKIDIGEMKIVNAKNA</sequence>
<dbReference type="AlphaFoldDB" id="A0A182SD85"/>
<dbReference type="Pfam" id="PF02205">
    <property type="entry name" value="WH2"/>
    <property type="match status" value="1"/>
</dbReference>
<feature type="compositionally biased region" description="Pro residues" evidence="1">
    <location>
        <begin position="1"/>
        <end position="20"/>
    </location>
</feature>
<feature type="region of interest" description="Disordered" evidence="1">
    <location>
        <begin position="300"/>
        <end position="394"/>
    </location>
</feature>
<keyword evidence="4" id="KW-1185">Reference proteome</keyword>
<dbReference type="GO" id="GO:0003779">
    <property type="term" value="F:actin binding"/>
    <property type="evidence" value="ECO:0007669"/>
    <property type="project" value="InterPro"/>
</dbReference>
<feature type="compositionally biased region" description="Basic and acidic residues" evidence="1">
    <location>
        <begin position="469"/>
        <end position="484"/>
    </location>
</feature>
<feature type="compositionally biased region" description="Polar residues" evidence="1">
    <location>
        <begin position="318"/>
        <end position="341"/>
    </location>
</feature>
<evidence type="ECO:0000256" key="1">
    <source>
        <dbReference type="SAM" id="MobiDB-lite"/>
    </source>
</evidence>
<accession>A0A182SD85</accession>
<feature type="region of interest" description="Disordered" evidence="1">
    <location>
        <begin position="453"/>
        <end position="498"/>
    </location>
</feature>
<dbReference type="InterPro" id="IPR003124">
    <property type="entry name" value="WH2_dom"/>
</dbReference>
<feature type="compositionally biased region" description="Polar residues" evidence="1">
    <location>
        <begin position="348"/>
        <end position="359"/>
    </location>
</feature>
<reference evidence="3" key="2">
    <citation type="submission" date="2020-05" db="UniProtKB">
        <authorList>
            <consortium name="EnsemblMetazoa"/>
        </authorList>
    </citation>
    <scope>IDENTIFICATION</scope>
    <source>
        <strain evidence="3">maculatus3</strain>
    </source>
</reference>
<feature type="region of interest" description="Disordered" evidence="1">
    <location>
        <begin position="1"/>
        <end position="48"/>
    </location>
</feature>
<feature type="compositionally biased region" description="Low complexity" evidence="1">
    <location>
        <begin position="373"/>
        <end position="389"/>
    </location>
</feature>
<name>A0A182SD85_9DIPT</name>
<feature type="domain" description="WH2" evidence="2">
    <location>
        <begin position="52"/>
        <end position="69"/>
    </location>
</feature>
<dbReference type="VEuPathDB" id="VectorBase:AMAM004444"/>
<feature type="region of interest" description="Disordered" evidence="1">
    <location>
        <begin position="67"/>
        <end position="102"/>
    </location>
</feature>
<evidence type="ECO:0000313" key="3">
    <source>
        <dbReference type="EnsemblMetazoa" id="AMAM004444-PA"/>
    </source>
</evidence>
<evidence type="ECO:0000313" key="4">
    <source>
        <dbReference type="Proteomes" id="UP000075901"/>
    </source>
</evidence>
<feature type="region of interest" description="Disordered" evidence="1">
    <location>
        <begin position="550"/>
        <end position="570"/>
    </location>
</feature>
<feature type="region of interest" description="Disordered" evidence="1">
    <location>
        <begin position="583"/>
        <end position="610"/>
    </location>
</feature>
<organism evidence="3 4">
    <name type="scientific">Anopheles maculatus</name>
    <dbReference type="NCBI Taxonomy" id="74869"/>
    <lineage>
        <taxon>Eukaryota</taxon>
        <taxon>Metazoa</taxon>
        <taxon>Ecdysozoa</taxon>
        <taxon>Arthropoda</taxon>
        <taxon>Hexapoda</taxon>
        <taxon>Insecta</taxon>
        <taxon>Pterygota</taxon>
        <taxon>Neoptera</taxon>
        <taxon>Endopterygota</taxon>
        <taxon>Diptera</taxon>
        <taxon>Nematocera</taxon>
        <taxon>Culicoidea</taxon>
        <taxon>Culicidae</taxon>
        <taxon>Anophelinae</taxon>
        <taxon>Anopheles</taxon>
        <taxon>Anopheles maculatus group</taxon>
    </lineage>
</organism>
<proteinExistence type="predicted"/>
<dbReference type="PROSITE" id="PS51082">
    <property type="entry name" value="WH2"/>
    <property type="match status" value="1"/>
</dbReference>
<evidence type="ECO:0000259" key="2">
    <source>
        <dbReference type="PROSITE" id="PS51082"/>
    </source>
</evidence>